<proteinExistence type="predicted"/>
<keyword evidence="3" id="KW-1185">Reference proteome</keyword>
<evidence type="ECO:0000256" key="1">
    <source>
        <dbReference type="SAM" id="SignalP"/>
    </source>
</evidence>
<organism evidence="2 3">
    <name type="scientific">Pseudorhodobacter antarcticus</name>
    <dbReference type="NCBI Taxonomy" id="1077947"/>
    <lineage>
        <taxon>Bacteria</taxon>
        <taxon>Pseudomonadati</taxon>
        <taxon>Pseudomonadota</taxon>
        <taxon>Alphaproteobacteria</taxon>
        <taxon>Rhodobacterales</taxon>
        <taxon>Paracoccaceae</taxon>
        <taxon>Pseudorhodobacter</taxon>
    </lineage>
</organism>
<keyword evidence="1" id="KW-0732">Signal</keyword>
<dbReference type="EMBL" id="FOCO01000018">
    <property type="protein sequence ID" value="SEN60049.1"/>
    <property type="molecule type" value="Genomic_DNA"/>
</dbReference>
<dbReference type="AlphaFoldDB" id="A0A1H8HV32"/>
<evidence type="ECO:0000313" key="2">
    <source>
        <dbReference type="EMBL" id="SEN60049.1"/>
    </source>
</evidence>
<evidence type="ECO:0008006" key="4">
    <source>
        <dbReference type="Google" id="ProtNLM"/>
    </source>
</evidence>
<reference evidence="2 3" key="1">
    <citation type="submission" date="2016-10" db="EMBL/GenBank/DDBJ databases">
        <authorList>
            <person name="de Groot N.N."/>
        </authorList>
    </citation>
    <scope>NUCLEOTIDE SEQUENCE [LARGE SCALE GENOMIC DNA]</scope>
    <source>
        <strain evidence="2 3">CGMCC 1.10836</strain>
    </source>
</reference>
<dbReference type="STRING" id="1077947.SAMN05216227_101827"/>
<dbReference type="Proteomes" id="UP000183002">
    <property type="component" value="Unassembled WGS sequence"/>
</dbReference>
<evidence type="ECO:0000313" key="3">
    <source>
        <dbReference type="Proteomes" id="UP000183002"/>
    </source>
</evidence>
<gene>
    <name evidence="2" type="ORF">SAMN05216227_101827</name>
</gene>
<protein>
    <recommendedName>
        <fullName evidence="4">DUF2946 domain-containing protein</fullName>
    </recommendedName>
</protein>
<accession>A0A1H8HV32</accession>
<sequence>MTRMNRLFGLMALCCALIASSVTTAVARGDAAALSRGGITLVLCSGFGYRTVSLDARGNPIGTLHPCPDCLAGGLAAYITPGLVAGLAPVGAMSAAPALAPQQMCVRICTVAPRARGPPLVA</sequence>
<dbReference type="RefSeq" id="WP_217646618.1">
    <property type="nucleotide sequence ID" value="NZ_FOCO01000018.1"/>
</dbReference>
<name>A0A1H8HV32_9RHOB</name>
<feature type="signal peptide" evidence="1">
    <location>
        <begin position="1"/>
        <end position="27"/>
    </location>
</feature>
<feature type="chain" id="PRO_5010377924" description="DUF2946 domain-containing protein" evidence="1">
    <location>
        <begin position="28"/>
        <end position="122"/>
    </location>
</feature>